<evidence type="ECO:0008006" key="5">
    <source>
        <dbReference type="Google" id="ProtNLM"/>
    </source>
</evidence>
<dbReference type="KEGG" id="lyd:D7I47_02065"/>
<protein>
    <recommendedName>
        <fullName evidence="5">Tetratricopeptide repeat protein</fullName>
    </recommendedName>
</protein>
<keyword evidence="2" id="KW-0812">Transmembrane</keyword>
<accession>A0A387B5W9</accession>
<dbReference type="Proteomes" id="UP000278886">
    <property type="component" value="Chromosome"/>
</dbReference>
<proteinExistence type="predicted"/>
<keyword evidence="2" id="KW-0472">Membrane</keyword>
<dbReference type="RefSeq" id="WP_120761499.1">
    <property type="nucleotide sequence ID" value="NZ_CP032630.1"/>
</dbReference>
<feature type="transmembrane region" description="Helical" evidence="2">
    <location>
        <begin position="20"/>
        <end position="43"/>
    </location>
</feature>
<evidence type="ECO:0000256" key="1">
    <source>
        <dbReference type="SAM" id="MobiDB-lite"/>
    </source>
</evidence>
<dbReference type="EMBL" id="CP032630">
    <property type="protein sequence ID" value="AYF97148.1"/>
    <property type="molecule type" value="Genomic_DNA"/>
</dbReference>
<evidence type="ECO:0000313" key="4">
    <source>
        <dbReference type="Proteomes" id="UP000278886"/>
    </source>
</evidence>
<gene>
    <name evidence="3" type="ORF">D7I47_02065</name>
</gene>
<feature type="compositionally biased region" description="Acidic residues" evidence="1">
    <location>
        <begin position="202"/>
        <end position="214"/>
    </location>
</feature>
<feature type="compositionally biased region" description="Basic and acidic residues" evidence="1">
    <location>
        <begin position="161"/>
        <end position="175"/>
    </location>
</feature>
<keyword evidence="2" id="KW-1133">Transmembrane helix</keyword>
<dbReference type="OrthoDB" id="3712155at2"/>
<dbReference type="Gene3D" id="1.25.40.10">
    <property type="entry name" value="Tetratricopeptide repeat domain"/>
    <property type="match status" value="1"/>
</dbReference>
<sequence length="220" mass="24210">MTDPLLRANRRRRLARRIALIASAPLVIVALLVCGKLLSMYAFANQAISSYAAGDYPGTVSAARGQEPFNYFEPYKAPFNRGVGLADAGELDAARLAFEEALALATGMEECPVRVNLSIVWERIGDAAEQRGDAVTATQAWQEALIVVQEAPADCQSEELSDQREDLSDKLRGRDDEEEPAPTPDQDQLDELQDQLDQGAEDRDDQNEGGDGDEWTDRPW</sequence>
<dbReference type="SUPFAM" id="SSF48452">
    <property type="entry name" value="TPR-like"/>
    <property type="match status" value="1"/>
</dbReference>
<evidence type="ECO:0000256" key="2">
    <source>
        <dbReference type="SAM" id="Phobius"/>
    </source>
</evidence>
<organism evidence="3 4">
    <name type="scientific">Protaetiibacter intestinalis</name>
    <dbReference type="NCBI Taxonomy" id="2419774"/>
    <lineage>
        <taxon>Bacteria</taxon>
        <taxon>Bacillati</taxon>
        <taxon>Actinomycetota</taxon>
        <taxon>Actinomycetes</taxon>
        <taxon>Micrococcales</taxon>
        <taxon>Microbacteriaceae</taxon>
        <taxon>Protaetiibacter</taxon>
    </lineage>
</organism>
<keyword evidence="4" id="KW-1185">Reference proteome</keyword>
<dbReference type="AlphaFoldDB" id="A0A387B5W9"/>
<name>A0A387B5W9_9MICO</name>
<evidence type="ECO:0000313" key="3">
    <source>
        <dbReference type="EMBL" id="AYF97148.1"/>
    </source>
</evidence>
<feature type="region of interest" description="Disordered" evidence="1">
    <location>
        <begin position="152"/>
        <end position="220"/>
    </location>
</feature>
<reference evidence="4" key="1">
    <citation type="submission" date="2018-09" db="EMBL/GenBank/DDBJ databases">
        <title>Genome sequencing of strain 2DFWR-13.</title>
        <authorList>
            <person name="Heo J."/>
            <person name="Kim S.-J."/>
            <person name="Kwon S.-W."/>
        </authorList>
    </citation>
    <scope>NUCLEOTIDE SEQUENCE [LARGE SCALE GENOMIC DNA]</scope>
    <source>
        <strain evidence="4">2DFWR-13</strain>
    </source>
</reference>
<dbReference type="InterPro" id="IPR011990">
    <property type="entry name" value="TPR-like_helical_dom_sf"/>
</dbReference>